<dbReference type="GeneID" id="106818546"/>
<keyword evidence="2 8" id="KW-0812">Transmembrane</keyword>
<dbReference type="InterPro" id="IPR017452">
    <property type="entry name" value="GPCR_Rhodpsn_7TM"/>
</dbReference>
<evidence type="ECO:0000256" key="4">
    <source>
        <dbReference type="ARBA" id="ARBA00023040"/>
    </source>
</evidence>
<evidence type="ECO:0000256" key="1">
    <source>
        <dbReference type="ARBA" id="ARBA00004141"/>
    </source>
</evidence>
<feature type="domain" description="G-protein coupled receptors family 1 profile" evidence="11">
    <location>
        <begin position="1"/>
        <end position="125"/>
    </location>
</feature>
<sequence>TALVASVITLTTISIDRFFAVFWPLKVRITQQRASIVIVATWLLAAATSFPLLIYRQYKEIHWLDYVERVCWEKWPSTPVYDESCRLVGSAQNERAAYYTFMTIALFFFPMIVITLAYSLIVWKLCVSIVPGEQHSNTLQLQARAKRKHDSMTAVTARQRDRSDSSDITTARHHDSITA</sequence>
<reference evidence="13" key="1">
    <citation type="submission" date="2025-08" db="UniProtKB">
        <authorList>
            <consortium name="RefSeq"/>
        </authorList>
    </citation>
    <scope>IDENTIFICATION</scope>
</reference>
<feature type="non-terminal residue" evidence="13">
    <location>
        <position position="1"/>
    </location>
</feature>
<evidence type="ECO:0000256" key="7">
    <source>
        <dbReference type="ARBA" id="ARBA00023224"/>
    </source>
</evidence>
<evidence type="ECO:0000259" key="11">
    <source>
        <dbReference type="PROSITE" id="PS50262"/>
    </source>
</evidence>
<evidence type="ECO:0000256" key="3">
    <source>
        <dbReference type="ARBA" id="ARBA00022989"/>
    </source>
</evidence>
<keyword evidence="5 10" id="KW-0472">Membrane</keyword>
<dbReference type="PRINTS" id="PR00237">
    <property type="entry name" value="GPCRRHODOPSN"/>
</dbReference>
<dbReference type="PROSITE" id="PS00237">
    <property type="entry name" value="G_PROTEIN_RECEP_F1_1"/>
    <property type="match status" value="1"/>
</dbReference>
<accession>A0ABM1F2R1</accession>
<comment type="subcellular location">
    <subcellularLocation>
        <location evidence="1">Membrane</location>
        <topology evidence="1">Multi-pass membrane protein</topology>
    </subcellularLocation>
</comment>
<keyword evidence="12" id="KW-1185">Reference proteome</keyword>
<evidence type="ECO:0000313" key="12">
    <source>
        <dbReference type="Proteomes" id="UP000695022"/>
    </source>
</evidence>
<feature type="transmembrane region" description="Helical" evidence="10">
    <location>
        <begin position="37"/>
        <end position="55"/>
    </location>
</feature>
<keyword evidence="4 8" id="KW-0297">G-protein coupled receptor</keyword>
<dbReference type="SUPFAM" id="SSF81321">
    <property type="entry name" value="Family A G protein-coupled receptor-like"/>
    <property type="match status" value="1"/>
</dbReference>
<evidence type="ECO:0000256" key="6">
    <source>
        <dbReference type="ARBA" id="ARBA00023170"/>
    </source>
</evidence>
<evidence type="ECO:0000313" key="13">
    <source>
        <dbReference type="RefSeq" id="XP_014678732.1"/>
    </source>
</evidence>
<name>A0ABM1F2R1_PRICU</name>
<dbReference type="Gene3D" id="1.20.1070.10">
    <property type="entry name" value="Rhodopsin 7-helix transmembrane proteins"/>
    <property type="match status" value="1"/>
</dbReference>
<keyword evidence="6 8" id="KW-0675">Receptor</keyword>
<keyword evidence="3 10" id="KW-1133">Transmembrane helix</keyword>
<gene>
    <name evidence="13" type="primary">LOC106818546</name>
</gene>
<evidence type="ECO:0000256" key="5">
    <source>
        <dbReference type="ARBA" id="ARBA00023136"/>
    </source>
</evidence>
<organism evidence="12 13">
    <name type="scientific">Priapulus caudatus</name>
    <name type="common">Priapulid worm</name>
    <dbReference type="NCBI Taxonomy" id="37621"/>
    <lineage>
        <taxon>Eukaryota</taxon>
        <taxon>Metazoa</taxon>
        <taxon>Ecdysozoa</taxon>
        <taxon>Scalidophora</taxon>
        <taxon>Priapulida</taxon>
        <taxon>Priapulimorpha</taxon>
        <taxon>Priapulimorphida</taxon>
        <taxon>Priapulidae</taxon>
        <taxon>Priapulus</taxon>
    </lineage>
</organism>
<feature type="compositionally biased region" description="Basic and acidic residues" evidence="9">
    <location>
        <begin position="158"/>
        <end position="179"/>
    </location>
</feature>
<evidence type="ECO:0000256" key="2">
    <source>
        <dbReference type="ARBA" id="ARBA00022692"/>
    </source>
</evidence>
<evidence type="ECO:0000256" key="9">
    <source>
        <dbReference type="SAM" id="MobiDB-lite"/>
    </source>
</evidence>
<comment type="similarity">
    <text evidence="8">Belongs to the G-protein coupled receptor 1 family.</text>
</comment>
<dbReference type="PANTHER" id="PTHR24238">
    <property type="entry name" value="G-PROTEIN COUPLED RECEPTOR"/>
    <property type="match status" value="1"/>
</dbReference>
<dbReference type="RefSeq" id="XP_014678732.1">
    <property type="nucleotide sequence ID" value="XM_014823246.1"/>
</dbReference>
<feature type="region of interest" description="Disordered" evidence="9">
    <location>
        <begin position="150"/>
        <end position="179"/>
    </location>
</feature>
<evidence type="ECO:0000256" key="8">
    <source>
        <dbReference type="RuleBase" id="RU000688"/>
    </source>
</evidence>
<feature type="transmembrane region" description="Helical" evidence="10">
    <location>
        <begin position="96"/>
        <end position="121"/>
    </location>
</feature>
<evidence type="ECO:0000256" key="10">
    <source>
        <dbReference type="SAM" id="Phobius"/>
    </source>
</evidence>
<dbReference type="Pfam" id="PF00001">
    <property type="entry name" value="7tm_1"/>
    <property type="match status" value="1"/>
</dbReference>
<dbReference type="InterPro" id="IPR000276">
    <property type="entry name" value="GPCR_Rhodpsn"/>
</dbReference>
<dbReference type="Proteomes" id="UP000695022">
    <property type="component" value="Unplaced"/>
</dbReference>
<feature type="transmembrane region" description="Helical" evidence="10">
    <location>
        <begin position="6"/>
        <end position="25"/>
    </location>
</feature>
<dbReference type="PROSITE" id="PS50262">
    <property type="entry name" value="G_PROTEIN_RECEP_F1_2"/>
    <property type="match status" value="1"/>
</dbReference>
<keyword evidence="7 8" id="KW-0807">Transducer</keyword>
<proteinExistence type="inferred from homology"/>
<protein>
    <submittedName>
        <fullName evidence="13">Neuropeptide Y receptor-like</fullName>
    </submittedName>
</protein>